<dbReference type="RefSeq" id="WP_012964483.1">
    <property type="nucleotide sequence ID" value="NC_013799.1"/>
</dbReference>
<dbReference type="PANTHER" id="PTHR43689:SF8">
    <property type="entry name" value="ALPHA_BETA-HYDROLASES SUPERFAMILY PROTEIN"/>
    <property type="match status" value="1"/>
</dbReference>
<dbReference type="STRING" id="608538.HTH_1859"/>
<dbReference type="Proteomes" id="UP000002574">
    <property type="component" value="Chromosome"/>
</dbReference>
<name>D3DKF1_HYDTT</name>
<proteinExistence type="predicted"/>
<dbReference type="InterPro" id="IPR029058">
    <property type="entry name" value="AB_hydrolase_fold"/>
</dbReference>
<protein>
    <submittedName>
        <fullName evidence="2">Putative biotin biosynthesis protein</fullName>
    </submittedName>
</protein>
<evidence type="ECO:0000313" key="3">
    <source>
        <dbReference type="Proteomes" id="UP000002574"/>
    </source>
</evidence>
<dbReference type="InterPro" id="IPR000073">
    <property type="entry name" value="AB_hydrolase_1"/>
</dbReference>
<evidence type="ECO:0000259" key="1">
    <source>
        <dbReference type="Pfam" id="PF12697"/>
    </source>
</evidence>
<dbReference type="OrthoDB" id="9773293at2"/>
<feature type="domain" description="AB hydrolase-1" evidence="1">
    <location>
        <begin position="5"/>
        <end position="123"/>
    </location>
</feature>
<dbReference type="EMBL" id="AP011112">
    <property type="protein sequence ID" value="BAI70303.1"/>
    <property type="molecule type" value="Genomic_DNA"/>
</dbReference>
<sequence length="209" mass="23995">MSELFCIHGWGFSSKVFENLNCHGIDLPAHGKSKLTYKNFESLACDVAMRISKPSVLLGWSMGGSLAILIALKFPSKVKGLILIGTTPHFLSSWSEKNVRAFLIRLRREGEEFLRYFRKLAYPFAFEDSINLSVAYRMLEDYVKLDLTKLLPYITQRTVIVQGIDDEIVPFISGLTLYNLIKRSKFITFQGGHFPKRYERFIPEILKGF</sequence>
<dbReference type="SUPFAM" id="SSF53474">
    <property type="entry name" value="alpha/beta-Hydrolases"/>
    <property type="match status" value="1"/>
</dbReference>
<dbReference type="Gene3D" id="3.40.50.1820">
    <property type="entry name" value="alpha/beta hydrolase"/>
    <property type="match status" value="1"/>
</dbReference>
<organism evidence="2 3">
    <name type="scientific">Hydrogenobacter thermophilus (strain DSM 6534 / IAM 12695 / TK-6)</name>
    <dbReference type="NCBI Taxonomy" id="608538"/>
    <lineage>
        <taxon>Bacteria</taxon>
        <taxon>Pseudomonadati</taxon>
        <taxon>Aquificota</taxon>
        <taxon>Aquificia</taxon>
        <taxon>Aquificales</taxon>
        <taxon>Aquificaceae</taxon>
        <taxon>Hydrogenobacter</taxon>
    </lineage>
</organism>
<dbReference type="AlphaFoldDB" id="D3DKF1"/>
<dbReference type="KEGG" id="hth:HTH_1859"/>
<accession>D3DKF1</accession>
<reference evidence="2 3" key="1">
    <citation type="journal article" date="2010" name="J. Bacteriol.">
        <title>Complete genome sequence of the thermophilic, obligately chemolithoautotrophic hydrogen-oxidizing bacterium Hydrogenobacter thermophilus TK-6.</title>
        <authorList>
            <person name="Arai H."/>
            <person name="Kanbe H."/>
            <person name="Ishii M."/>
            <person name="Igarashi Y."/>
        </authorList>
    </citation>
    <scope>NUCLEOTIDE SEQUENCE [LARGE SCALE GENOMIC DNA]</scope>
    <source>
        <strain evidence="3">DSM 6534 / IAM 12695 / TK-6</strain>
    </source>
</reference>
<dbReference type="ESTHER" id="hydtt-d3dkf1">
    <property type="family name" value="BioH"/>
</dbReference>
<gene>
    <name evidence="2" type="primary">bioH</name>
    <name evidence="2" type="ordered locus">HTH_1859</name>
</gene>
<dbReference type="Pfam" id="PF12697">
    <property type="entry name" value="Abhydrolase_6"/>
    <property type="match status" value="1"/>
</dbReference>
<dbReference type="PANTHER" id="PTHR43689">
    <property type="entry name" value="HYDROLASE"/>
    <property type="match status" value="1"/>
</dbReference>
<dbReference type="eggNOG" id="COG0596">
    <property type="taxonomic scope" value="Bacteria"/>
</dbReference>
<keyword evidence="3" id="KW-1185">Reference proteome</keyword>
<evidence type="ECO:0000313" key="2">
    <source>
        <dbReference type="EMBL" id="BAI70303.1"/>
    </source>
</evidence>